<keyword evidence="3" id="KW-1185">Reference proteome</keyword>
<proteinExistence type="predicted"/>
<comment type="caution">
    <text evidence="2">The sequence shown here is derived from an EMBL/GenBank/DDBJ whole genome shotgun (WGS) entry which is preliminary data.</text>
</comment>
<dbReference type="InterPro" id="IPR051531">
    <property type="entry name" value="N-acetyltransferase"/>
</dbReference>
<dbReference type="Gene3D" id="3.40.630.30">
    <property type="match status" value="1"/>
</dbReference>
<reference evidence="2 3" key="1">
    <citation type="submission" date="2020-08" db="EMBL/GenBank/DDBJ databases">
        <title>Novel species isolated from subtropical streams in China.</title>
        <authorList>
            <person name="Lu H."/>
        </authorList>
    </citation>
    <scope>NUCLEOTIDE SEQUENCE [LARGE SCALE GENOMIC DNA]</scope>
    <source>
        <strain evidence="2 3">KACC 16656</strain>
    </source>
</reference>
<dbReference type="EMBL" id="JACOFW010000002">
    <property type="protein sequence ID" value="MBC3806308.1"/>
    <property type="molecule type" value="Genomic_DNA"/>
</dbReference>
<dbReference type="Pfam" id="PF13302">
    <property type="entry name" value="Acetyltransf_3"/>
    <property type="match status" value="1"/>
</dbReference>
<dbReference type="PROSITE" id="PS51186">
    <property type="entry name" value="GNAT"/>
    <property type="match status" value="1"/>
</dbReference>
<dbReference type="PANTHER" id="PTHR43792:SF1">
    <property type="entry name" value="N-ACETYLTRANSFERASE DOMAIN-CONTAINING PROTEIN"/>
    <property type="match status" value="1"/>
</dbReference>
<feature type="domain" description="N-acetyltransferase" evidence="1">
    <location>
        <begin position="9"/>
        <end position="170"/>
    </location>
</feature>
<evidence type="ECO:0000259" key="1">
    <source>
        <dbReference type="PROSITE" id="PS51186"/>
    </source>
</evidence>
<dbReference type="RefSeq" id="WP_186921288.1">
    <property type="nucleotide sequence ID" value="NZ_JACOFW010000002.1"/>
</dbReference>
<accession>A0ABR6X0X1</accession>
<dbReference type="PANTHER" id="PTHR43792">
    <property type="entry name" value="GNAT FAMILY, PUTATIVE (AFU_ORTHOLOGUE AFUA_3G00765)-RELATED-RELATED"/>
    <property type="match status" value="1"/>
</dbReference>
<organism evidence="2 3">
    <name type="scientific">Undibacterium seohonense</name>
    <dbReference type="NCBI Taxonomy" id="1344950"/>
    <lineage>
        <taxon>Bacteria</taxon>
        <taxon>Pseudomonadati</taxon>
        <taxon>Pseudomonadota</taxon>
        <taxon>Betaproteobacteria</taxon>
        <taxon>Burkholderiales</taxon>
        <taxon>Oxalobacteraceae</taxon>
        <taxon>Undibacterium</taxon>
    </lineage>
</organism>
<dbReference type="InterPro" id="IPR000182">
    <property type="entry name" value="GNAT_dom"/>
</dbReference>
<evidence type="ECO:0000313" key="2">
    <source>
        <dbReference type="EMBL" id="MBC3806308.1"/>
    </source>
</evidence>
<name>A0ABR6X0X1_9BURK</name>
<dbReference type="InterPro" id="IPR016181">
    <property type="entry name" value="Acyl_CoA_acyltransferase"/>
</dbReference>
<sequence length="170" mass="19006">MIILETSRLILRQMLGDDAAFMLCLLNEPSWLRFIGDRGVRSLDDARNYILDGAVASYARHGYGFYLMERKDTGAAIGMCGLAKRDYLEHADIGFALLPEYMAHGYAHEAAIAVVDYAKLSLGLPRLLATTRVDNTSSIQLLEKIGMHFEKTILHPDGDRELNLFSIDLV</sequence>
<protein>
    <submittedName>
        <fullName evidence="2">GNAT family N-acetyltransferase</fullName>
    </submittedName>
</protein>
<evidence type="ECO:0000313" key="3">
    <source>
        <dbReference type="Proteomes" id="UP000648257"/>
    </source>
</evidence>
<dbReference type="Proteomes" id="UP000648257">
    <property type="component" value="Unassembled WGS sequence"/>
</dbReference>
<dbReference type="SUPFAM" id="SSF55729">
    <property type="entry name" value="Acyl-CoA N-acyltransferases (Nat)"/>
    <property type="match status" value="1"/>
</dbReference>
<gene>
    <name evidence="2" type="ORF">H8K52_02975</name>
</gene>